<dbReference type="Pfam" id="PF00276">
    <property type="entry name" value="Ribosomal_L23"/>
    <property type="match status" value="1"/>
</dbReference>
<dbReference type="InterPro" id="IPR013025">
    <property type="entry name" value="Ribosomal_uL23-like"/>
</dbReference>
<keyword evidence="4 6" id="KW-0689">Ribosomal protein</keyword>
<comment type="similarity">
    <text evidence="1 6">Belongs to the universal ribosomal protein uL23 family.</text>
</comment>
<accession>A0A0S6UDL1</accession>
<dbReference type="Proteomes" id="UP000063718">
    <property type="component" value="Unassembled WGS sequence"/>
</dbReference>
<dbReference type="GO" id="GO:0005840">
    <property type="term" value="C:ribosome"/>
    <property type="evidence" value="ECO:0007669"/>
    <property type="project" value="UniProtKB-KW"/>
</dbReference>
<evidence type="ECO:0000256" key="1">
    <source>
        <dbReference type="ARBA" id="ARBA00006700"/>
    </source>
</evidence>
<dbReference type="FunFam" id="3.30.70.330:FF:000001">
    <property type="entry name" value="50S ribosomal protein L23"/>
    <property type="match status" value="1"/>
</dbReference>
<dbReference type="GO" id="GO:0006412">
    <property type="term" value="P:translation"/>
    <property type="evidence" value="ECO:0007669"/>
    <property type="project" value="UniProtKB-UniRule"/>
</dbReference>
<proteinExistence type="inferred from homology"/>
<comment type="function">
    <text evidence="6">One of the early assembly proteins it binds 23S rRNA. One of the proteins that surrounds the polypeptide exit tunnel on the outside of the ribosome. Forms the main docking site for trigger factor binding to the ribosome.</text>
</comment>
<keyword evidence="3 6" id="KW-0694">RNA-binding</keyword>
<dbReference type="Gene3D" id="3.30.70.330">
    <property type="match status" value="1"/>
</dbReference>
<dbReference type="RefSeq" id="WP_011393935.1">
    <property type="nucleotide sequence ID" value="NZ_DF238840.1"/>
</dbReference>
<dbReference type="GeneID" id="45618494"/>
<dbReference type="GO" id="GO:1990904">
    <property type="term" value="C:ribonucleoprotein complex"/>
    <property type="evidence" value="ECO:0007669"/>
    <property type="project" value="UniProtKB-KW"/>
</dbReference>
<gene>
    <name evidence="6" type="primary">rplW</name>
    <name evidence="7" type="ORF">MTY_1030</name>
</gene>
<keyword evidence="5 6" id="KW-0687">Ribonucleoprotein</keyword>
<evidence type="ECO:0000256" key="6">
    <source>
        <dbReference type="HAMAP-Rule" id="MF_01369"/>
    </source>
</evidence>
<evidence type="ECO:0000256" key="3">
    <source>
        <dbReference type="ARBA" id="ARBA00022884"/>
    </source>
</evidence>
<reference evidence="7" key="1">
    <citation type="journal article" date="2014" name="Gene">
        <title>Genome-guided analysis of transformation efficiency and carbon dioxide assimilation by Moorella thermoacetica Y72.</title>
        <authorList>
            <person name="Tsukahara K."/>
            <person name="Kita A."/>
            <person name="Nakashimada Y."/>
            <person name="Hoshino T."/>
            <person name="Murakami K."/>
        </authorList>
    </citation>
    <scope>NUCLEOTIDE SEQUENCE [LARGE SCALE GENOMIC DNA]</scope>
    <source>
        <strain evidence="7">Y72</strain>
    </source>
</reference>
<dbReference type="SMR" id="A0A0S6UDL1"/>
<dbReference type="AlphaFoldDB" id="A0A0S6UDL1"/>
<dbReference type="HAMAP" id="MF_01369_B">
    <property type="entry name" value="Ribosomal_uL23_B"/>
    <property type="match status" value="1"/>
</dbReference>
<dbReference type="InterPro" id="IPR012677">
    <property type="entry name" value="Nucleotide-bd_a/b_plait_sf"/>
</dbReference>
<dbReference type="NCBIfam" id="NF004366">
    <property type="entry name" value="PRK05738.3-2"/>
    <property type="match status" value="1"/>
</dbReference>
<organism evidence="7">
    <name type="scientific">Moorella thermoacetica Y72</name>
    <dbReference type="NCBI Taxonomy" id="1325331"/>
    <lineage>
        <taxon>Bacteria</taxon>
        <taxon>Bacillati</taxon>
        <taxon>Bacillota</taxon>
        <taxon>Clostridia</taxon>
        <taxon>Neomoorellales</taxon>
        <taxon>Neomoorellaceae</taxon>
        <taxon>Neomoorella</taxon>
    </lineage>
</organism>
<dbReference type="NCBIfam" id="NF004363">
    <property type="entry name" value="PRK05738.2-4"/>
    <property type="match status" value="1"/>
</dbReference>
<evidence type="ECO:0000256" key="4">
    <source>
        <dbReference type="ARBA" id="ARBA00022980"/>
    </source>
</evidence>
<name>A0A0S6UDL1_NEOTH</name>
<dbReference type="EMBL" id="DF238840">
    <property type="protein sequence ID" value="GAF25694.1"/>
    <property type="molecule type" value="Genomic_DNA"/>
</dbReference>
<sequence>MRTPEEIIIRPLVTEKSTGLMADNKYTFLVDPGANKIEIKHAIEKLFNVKVLKVNTLMERGKLRRVGRFQGRQSDRKKAIVTLRPGDKIQVFEGLE</sequence>
<comment type="subunit">
    <text evidence="6">Part of the 50S ribosomal subunit. Contacts protein L29, and trigger factor when it is bound to the ribosome.</text>
</comment>
<dbReference type="InterPro" id="IPR012678">
    <property type="entry name" value="Ribosomal_uL23/eL15/eS24_sf"/>
</dbReference>
<evidence type="ECO:0000313" key="7">
    <source>
        <dbReference type="EMBL" id="GAF25694.1"/>
    </source>
</evidence>
<evidence type="ECO:0000256" key="2">
    <source>
        <dbReference type="ARBA" id="ARBA00022730"/>
    </source>
</evidence>
<dbReference type="PANTHER" id="PTHR11620">
    <property type="entry name" value="60S RIBOSOMAL PROTEIN L23A"/>
    <property type="match status" value="1"/>
</dbReference>
<evidence type="ECO:0000256" key="5">
    <source>
        <dbReference type="ARBA" id="ARBA00023274"/>
    </source>
</evidence>
<protein>
    <recommendedName>
        <fullName evidence="6">Large ribosomal subunit protein uL23</fullName>
    </recommendedName>
</protein>
<dbReference type="GO" id="GO:0019843">
    <property type="term" value="F:rRNA binding"/>
    <property type="evidence" value="ECO:0007669"/>
    <property type="project" value="UniProtKB-UniRule"/>
</dbReference>
<keyword evidence="2 6" id="KW-0699">rRNA-binding</keyword>
<dbReference type="SUPFAM" id="SSF54189">
    <property type="entry name" value="Ribosomal proteins S24e, L23 and L15e"/>
    <property type="match status" value="1"/>
</dbReference>
<dbReference type="GO" id="GO:0003735">
    <property type="term" value="F:structural constituent of ribosome"/>
    <property type="evidence" value="ECO:0007669"/>
    <property type="project" value="InterPro"/>
</dbReference>